<protein>
    <submittedName>
        <fullName evidence="4">TetR/AcrR family transcriptional regulator</fullName>
    </submittedName>
</protein>
<dbReference type="Gene3D" id="1.10.357.10">
    <property type="entry name" value="Tetracycline Repressor, domain 2"/>
    <property type="match status" value="1"/>
</dbReference>
<keyword evidence="1 2" id="KW-0238">DNA-binding</keyword>
<name>A0A975AHY0_9FIRM</name>
<dbReference type="InterPro" id="IPR050624">
    <property type="entry name" value="HTH-type_Tx_Regulator"/>
</dbReference>
<organism evidence="4 5">
    <name type="scientific">Alkalibacter rhizosphaerae</name>
    <dbReference type="NCBI Taxonomy" id="2815577"/>
    <lineage>
        <taxon>Bacteria</taxon>
        <taxon>Bacillati</taxon>
        <taxon>Bacillota</taxon>
        <taxon>Clostridia</taxon>
        <taxon>Eubacteriales</taxon>
        <taxon>Eubacteriaceae</taxon>
        <taxon>Alkalibacter</taxon>
    </lineage>
</organism>
<accession>A0A975AHY0</accession>
<dbReference type="InterPro" id="IPR023772">
    <property type="entry name" value="DNA-bd_HTH_TetR-type_CS"/>
</dbReference>
<evidence type="ECO:0000313" key="4">
    <source>
        <dbReference type="EMBL" id="QSX08498.1"/>
    </source>
</evidence>
<evidence type="ECO:0000256" key="1">
    <source>
        <dbReference type="ARBA" id="ARBA00023125"/>
    </source>
</evidence>
<evidence type="ECO:0000256" key="2">
    <source>
        <dbReference type="PROSITE-ProRule" id="PRU00335"/>
    </source>
</evidence>
<dbReference type="Gene3D" id="1.10.10.60">
    <property type="entry name" value="Homeodomain-like"/>
    <property type="match status" value="1"/>
</dbReference>
<proteinExistence type="predicted"/>
<dbReference type="GO" id="GO:0003677">
    <property type="term" value="F:DNA binding"/>
    <property type="evidence" value="ECO:0007669"/>
    <property type="project" value="UniProtKB-UniRule"/>
</dbReference>
<feature type="DNA-binding region" description="H-T-H motif" evidence="2">
    <location>
        <begin position="23"/>
        <end position="42"/>
    </location>
</feature>
<dbReference type="InterPro" id="IPR001647">
    <property type="entry name" value="HTH_TetR"/>
</dbReference>
<dbReference type="Proteomes" id="UP000663499">
    <property type="component" value="Chromosome"/>
</dbReference>
<dbReference type="PRINTS" id="PR00455">
    <property type="entry name" value="HTHTETR"/>
</dbReference>
<feature type="domain" description="HTH tetR-type" evidence="3">
    <location>
        <begin position="1"/>
        <end position="60"/>
    </location>
</feature>
<dbReference type="PROSITE" id="PS01081">
    <property type="entry name" value="HTH_TETR_1"/>
    <property type="match status" value="1"/>
</dbReference>
<dbReference type="SUPFAM" id="SSF46689">
    <property type="entry name" value="Homeodomain-like"/>
    <property type="match status" value="1"/>
</dbReference>
<evidence type="ECO:0000259" key="3">
    <source>
        <dbReference type="PROSITE" id="PS50977"/>
    </source>
</evidence>
<reference evidence="4" key="1">
    <citation type="submission" date="2021-03" db="EMBL/GenBank/DDBJ databases">
        <title>Alkalibacter marinus sp. nov., isolated from tidal flat sediment.</title>
        <authorList>
            <person name="Namirimu T."/>
            <person name="Yang J.-A."/>
            <person name="Yang S.-H."/>
            <person name="Kim Y.-J."/>
            <person name="Kwon K.K."/>
        </authorList>
    </citation>
    <scope>NUCLEOTIDE SEQUENCE</scope>
    <source>
        <strain evidence="4">ES005</strain>
    </source>
</reference>
<sequence length="187" mass="21593">MKKEQILKTSIEILAERGYANTTTRMISEKAGIAVGSIYTHFKSKEAILDEIFLSEYEKRATYLKSLKKIQGRQIDKFDRFLDFHFMELDINRDLMMVLARESGNPELQDLDGVQKFVHQLPDFFKTILDEAIEIGEIRPLNTTLTGKIIFSTIRGTVFDSVIRTKDLDLDDIKKELQAFIKNAIQI</sequence>
<dbReference type="AlphaFoldDB" id="A0A975AHY0"/>
<dbReference type="RefSeq" id="WP_207299839.1">
    <property type="nucleotide sequence ID" value="NZ_CP071444.1"/>
</dbReference>
<dbReference type="PANTHER" id="PTHR43479:SF11">
    <property type="entry name" value="ACREF_ENVCD OPERON REPRESSOR-RELATED"/>
    <property type="match status" value="1"/>
</dbReference>
<evidence type="ECO:0000313" key="5">
    <source>
        <dbReference type="Proteomes" id="UP000663499"/>
    </source>
</evidence>
<dbReference type="PANTHER" id="PTHR43479">
    <property type="entry name" value="ACREF/ENVCD OPERON REPRESSOR-RELATED"/>
    <property type="match status" value="1"/>
</dbReference>
<dbReference type="EMBL" id="CP071444">
    <property type="protein sequence ID" value="QSX08498.1"/>
    <property type="molecule type" value="Genomic_DNA"/>
</dbReference>
<dbReference type="InterPro" id="IPR009057">
    <property type="entry name" value="Homeodomain-like_sf"/>
</dbReference>
<dbReference type="Pfam" id="PF00440">
    <property type="entry name" value="TetR_N"/>
    <property type="match status" value="1"/>
</dbReference>
<gene>
    <name evidence="4" type="ORF">J0B03_12070</name>
</gene>
<dbReference type="InterPro" id="IPR036271">
    <property type="entry name" value="Tet_transcr_reg_TetR-rel_C_sf"/>
</dbReference>
<dbReference type="SUPFAM" id="SSF48498">
    <property type="entry name" value="Tetracyclin repressor-like, C-terminal domain"/>
    <property type="match status" value="1"/>
</dbReference>
<dbReference type="PROSITE" id="PS50977">
    <property type="entry name" value="HTH_TETR_2"/>
    <property type="match status" value="1"/>
</dbReference>
<dbReference type="KEGG" id="alka:J0B03_12070"/>
<keyword evidence="5" id="KW-1185">Reference proteome</keyword>